<evidence type="ECO:0000313" key="3">
    <source>
        <dbReference type="EMBL" id="CAG9316186.1"/>
    </source>
</evidence>
<organism evidence="3 4">
    <name type="scientific">Blepharisma stoltei</name>
    <dbReference type="NCBI Taxonomy" id="1481888"/>
    <lineage>
        <taxon>Eukaryota</taxon>
        <taxon>Sar</taxon>
        <taxon>Alveolata</taxon>
        <taxon>Ciliophora</taxon>
        <taxon>Postciliodesmatophora</taxon>
        <taxon>Heterotrichea</taxon>
        <taxon>Heterotrichida</taxon>
        <taxon>Blepharismidae</taxon>
        <taxon>Blepharisma</taxon>
    </lineage>
</organism>
<sequence length="438" mass="51502">METILLVFWILINCLLAYRELRVIKECPFFMLNDHISILETGSFQPWLSSNATSISKLFSDSEFIYNLIAPHLRDEEKCALQDQEKLQIMFPSAIWLPEKEKFLTIVRLRINQRISVLYASFYDSDWNEVNTEEMIGVTLVPGILIIEIPESEIWNSGPEDPRIFKAGNEIYVAYNMLDIDRKRKMWLYKFSNGFSYPLSMKIHKVLKFYNEKNWTPFIIDNEHLYFIYNYKNFQVIDCTDLTQPCTEISGKYFRFPGGLRGGSPYTQFRSTNYYISFAYTHIEYSKSSHHCSIYRPALTISKVSKNPLKFDLVYTSEPLDFKGKLFIEPITRIKSFEDINLCGDGRIMMALSISRWNYNKDIVDITFSLNDTISVAAEVSGLTKLVDEIIWWYEYKRLPKDNKCAERLAYIHFGIPNPERDGDKVEYVDSYFIVDWE</sequence>
<evidence type="ECO:0000256" key="2">
    <source>
        <dbReference type="SAM" id="SignalP"/>
    </source>
</evidence>
<comment type="caution">
    <text evidence="3">The sequence shown here is derived from an EMBL/GenBank/DDBJ whole genome shotgun (WGS) entry which is preliminary data.</text>
</comment>
<proteinExistence type="inferred from homology"/>
<comment type="similarity">
    <text evidence="1">Belongs to the BMT family.</text>
</comment>
<feature type="signal peptide" evidence="2">
    <location>
        <begin position="1"/>
        <end position="17"/>
    </location>
</feature>
<dbReference type="EMBL" id="CAJZBQ010000015">
    <property type="protein sequence ID" value="CAG9316186.1"/>
    <property type="molecule type" value="Genomic_DNA"/>
</dbReference>
<accession>A0AAU9IR28</accession>
<gene>
    <name evidence="3" type="ORF">BSTOLATCC_MIC15625</name>
</gene>
<keyword evidence="2" id="KW-0732">Signal</keyword>
<dbReference type="Pfam" id="PF12141">
    <property type="entry name" value="BMT"/>
    <property type="match status" value="1"/>
</dbReference>
<feature type="chain" id="PRO_5043515896" evidence="2">
    <location>
        <begin position="18"/>
        <end position="438"/>
    </location>
</feature>
<reference evidence="3" key="1">
    <citation type="submission" date="2021-09" db="EMBL/GenBank/DDBJ databases">
        <authorList>
            <consortium name="AG Swart"/>
            <person name="Singh M."/>
            <person name="Singh A."/>
            <person name="Seah K."/>
            <person name="Emmerich C."/>
        </authorList>
    </citation>
    <scope>NUCLEOTIDE SEQUENCE</scope>
    <source>
        <strain evidence="3">ATCC30299</strain>
    </source>
</reference>
<dbReference type="GO" id="GO:0000030">
    <property type="term" value="F:mannosyltransferase activity"/>
    <property type="evidence" value="ECO:0007669"/>
    <property type="project" value="InterPro"/>
</dbReference>
<dbReference type="InterPro" id="IPR021988">
    <property type="entry name" value="BMT1"/>
</dbReference>
<evidence type="ECO:0000256" key="1">
    <source>
        <dbReference type="ARBA" id="ARBA00009486"/>
    </source>
</evidence>
<protein>
    <submittedName>
        <fullName evidence="3">Uncharacterized protein</fullName>
    </submittedName>
</protein>
<dbReference type="Proteomes" id="UP001162131">
    <property type="component" value="Unassembled WGS sequence"/>
</dbReference>
<keyword evidence="4" id="KW-1185">Reference proteome</keyword>
<dbReference type="AlphaFoldDB" id="A0AAU9IR28"/>
<evidence type="ECO:0000313" key="4">
    <source>
        <dbReference type="Proteomes" id="UP001162131"/>
    </source>
</evidence>
<name>A0AAU9IR28_9CILI</name>